<protein>
    <submittedName>
        <fullName evidence="2">Uncharacterized protein</fullName>
    </submittedName>
</protein>
<keyword evidence="1" id="KW-0472">Membrane</keyword>
<dbReference type="Pfam" id="PF19447">
    <property type="entry name" value="DUF5985"/>
    <property type="match status" value="1"/>
</dbReference>
<proteinExistence type="predicted"/>
<reference evidence="2 3" key="1">
    <citation type="submission" date="2020-04" db="EMBL/GenBank/DDBJ databases">
        <title>Ramlibacter sp. G-1-2-2 isolated from soil.</title>
        <authorList>
            <person name="Dahal R.H."/>
        </authorList>
    </citation>
    <scope>NUCLEOTIDE SEQUENCE [LARGE SCALE GENOMIC DNA]</scope>
    <source>
        <strain evidence="2 3">G-1-2-2</strain>
    </source>
</reference>
<keyword evidence="1" id="KW-0812">Transmembrane</keyword>
<sequence length="85" mass="10118">MREMMIGAIAVGWLLAGLFFFRFWRQTRDRFFLWFALSFWIEAADRIALGLRIGVSEDDALIYVFRLISYGLIILAIWQKNRPRT</sequence>
<feature type="transmembrane region" description="Helical" evidence="1">
    <location>
        <begin position="31"/>
        <end position="54"/>
    </location>
</feature>
<feature type="transmembrane region" description="Helical" evidence="1">
    <location>
        <begin position="60"/>
        <end position="78"/>
    </location>
</feature>
<dbReference type="Proteomes" id="UP000541185">
    <property type="component" value="Unassembled WGS sequence"/>
</dbReference>
<evidence type="ECO:0000313" key="3">
    <source>
        <dbReference type="Proteomes" id="UP000541185"/>
    </source>
</evidence>
<dbReference type="AlphaFoldDB" id="A0A848H7D6"/>
<dbReference type="InterPro" id="IPR046027">
    <property type="entry name" value="DUF5985"/>
</dbReference>
<dbReference type="RefSeq" id="WP_169419470.1">
    <property type="nucleotide sequence ID" value="NZ_JABBFX010000001.1"/>
</dbReference>
<gene>
    <name evidence="2" type="ORF">HHL11_16730</name>
</gene>
<evidence type="ECO:0000313" key="2">
    <source>
        <dbReference type="EMBL" id="NML45401.1"/>
    </source>
</evidence>
<keyword evidence="3" id="KW-1185">Reference proteome</keyword>
<evidence type="ECO:0000256" key="1">
    <source>
        <dbReference type="SAM" id="Phobius"/>
    </source>
</evidence>
<name>A0A848H7D6_9BURK</name>
<feature type="transmembrane region" description="Helical" evidence="1">
    <location>
        <begin position="6"/>
        <end position="24"/>
    </location>
</feature>
<comment type="caution">
    <text evidence="2">The sequence shown here is derived from an EMBL/GenBank/DDBJ whole genome shotgun (WGS) entry which is preliminary data.</text>
</comment>
<accession>A0A848H7D6</accession>
<organism evidence="2 3">
    <name type="scientific">Ramlibacter agri</name>
    <dbReference type="NCBI Taxonomy" id="2728837"/>
    <lineage>
        <taxon>Bacteria</taxon>
        <taxon>Pseudomonadati</taxon>
        <taxon>Pseudomonadota</taxon>
        <taxon>Betaproteobacteria</taxon>
        <taxon>Burkholderiales</taxon>
        <taxon>Comamonadaceae</taxon>
        <taxon>Ramlibacter</taxon>
    </lineage>
</organism>
<dbReference type="EMBL" id="JABBFX010000001">
    <property type="protein sequence ID" value="NML45401.1"/>
    <property type="molecule type" value="Genomic_DNA"/>
</dbReference>
<keyword evidence="1" id="KW-1133">Transmembrane helix</keyword>